<evidence type="ECO:0000259" key="1">
    <source>
        <dbReference type="PROSITE" id="PS50181"/>
    </source>
</evidence>
<dbReference type="Pfam" id="PF12937">
    <property type="entry name" value="F-box-like"/>
    <property type="match status" value="1"/>
</dbReference>
<organism evidence="2 3">
    <name type="scientific">Exidia glandulosa HHB12029</name>
    <dbReference type="NCBI Taxonomy" id="1314781"/>
    <lineage>
        <taxon>Eukaryota</taxon>
        <taxon>Fungi</taxon>
        <taxon>Dikarya</taxon>
        <taxon>Basidiomycota</taxon>
        <taxon>Agaricomycotina</taxon>
        <taxon>Agaricomycetes</taxon>
        <taxon>Auriculariales</taxon>
        <taxon>Exidiaceae</taxon>
        <taxon>Exidia</taxon>
    </lineage>
</organism>
<dbReference type="InterPro" id="IPR036047">
    <property type="entry name" value="F-box-like_dom_sf"/>
</dbReference>
<name>A0A165B902_EXIGL</name>
<dbReference type="SMART" id="SM00256">
    <property type="entry name" value="FBOX"/>
    <property type="match status" value="1"/>
</dbReference>
<reference evidence="2 3" key="1">
    <citation type="journal article" date="2016" name="Mol. Biol. Evol.">
        <title>Comparative Genomics of Early-Diverging Mushroom-Forming Fungi Provides Insights into the Origins of Lignocellulose Decay Capabilities.</title>
        <authorList>
            <person name="Nagy L.G."/>
            <person name="Riley R."/>
            <person name="Tritt A."/>
            <person name="Adam C."/>
            <person name="Daum C."/>
            <person name="Floudas D."/>
            <person name="Sun H."/>
            <person name="Yadav J.S."/>
            <person name="Pangilinan J."/>
            <person name="Larsson K.H."/>
            <person name="Matsuura K."/>
            <person name="Barry K."/>
            <person name="Labutti K."/>
            <person name="Kuo R."/>
            <person name="Ohm R.A."/>
            <person name="Bhattacharya S.S."/>
            <person name="Shirouzu T."/>
            <person name="Yoshinaga Y."/>
            <person name="Martin F.M."/>
            <person name="Grigoriev I.V."/>
            <person name="Hibbett D.S."/>
        </authorList>
    </citation>
    <scope>NUCLEOTIDE SEQUENCE [LARGE SCALE GENOMIC DNA]</scope>
    <source>
        <strain evidence="2 3">HHB12029</strain>
    </source>
</reference>
<keyword evidence="3" id="KW-1185">Reference proteome</keyword>
<feature type="domain" description="F-box" evidence="1">
    <location>
        <begin position="60"/>
        <end position="107"/>
    </location>
</feature>
<dbReference type="PROSITE" id="PS50181">
    <property type="entry name" value="FBOX"/>
    <property type="match status" value="1"/>
</dbReference>
<dbReference type="InParanoid" id="A0A165B902"/>
<dbReference type="Gene3D" id="1.20.1280.50">
    <property type="match status" value="1"/>
</dbReference>
<dbReference type="STRING" id="1314781.A0A165B902"/>
<gene>
    <name evidence="2" type="ORF">EXIGLDRAFT_756497</name>
</gene>
<dbReference type="AlphaFoldDB" id="A0A165B902"/>
<accession>A0A165B902</accession>
<proteinExistence type="predicted"/>
<dbReference type="SUPFAM" id="SSF81383">
    <property type="entry name" value="F-box domain"/>
    <property type="match status" value="1"/>
</dbReference>
<dbReference type="InterPro" id="IPR001810">
    <property type="entry name" value="F-box_dom"/>
</dbReference>
<protein>
    <recommendedName>
        <fullName evidence="1">F-box domain-containing protein</fullName>
    </recommendedName>
</protein>
<dbReference type="Proteomes" id="UP000077266">
    <property type="component" value="Unassembled WGS sequence"/>
</dbReference>
<dbReference type="EMBL" id="KV426523">
    <property type="protein sequence ID" value="KZV80098.1"/>
    <property type="molecule type" value="Genomic_DNA"/>
</dbReference>
<dbReference type="OrthoDB" id="2653019at2759"/>
<evidence type="ECO:0000313" key="3">
    <source>
        <dbReference type="Proteomes" id="UP000077266"/>
    </source>
</evidence>
<sequence>MTALPSYHHDAVRASILDALKDVPERFLLRAGFEGAVAAMRMTIDGALSDVAHAWNERHMDPLRRLPAELHVSCLQWLEVHELFTASHVSRHWRAIAVSEPTLWDSYDTGPFKDVEQSLKAVLHRSRSVPFDFTWSSYYTYTSEMSPMLGDMLLEQAFRLRRVRLRESTVSAAFLLSLLTSATPQLCTLEAWTREPLQLPDSMSSHTLPRLTSLILERTILPTCIQAVSSVISLHLQVIPDCRHVFLLFPCVQDVTLDGVMSTTILPHELPQSLTSIEVFSDHLGREDHSEQLLSSGWRLVPHMRVDSTSILRPLQWFTARTNDRWRMTMTMLVPAGRNSVEMTLLAEDDAALHVFMPYDAFLIETGLEYQGCWTGYITRLTIDGVLDSLPKLVARIQMLPSLLSLTLRLTQAYDVAAQQLISRNDTISVPVMQDLVLDYASSANLTAEEMVQFAETVPAFLSWGNRRLATLHLVGPDIGRIAQLPQNDLSFASTICETLRLKDGSFEESRSFSSPT</sequence>
<evidence type="ECO:0000313" key="2">
    <source>
        <dbReference type="EMBL" id="KZV80098.1"/>
    </source>
</evidence>